<dbReference type="STRING" id="216946.STURO_v1c05270"/>
<evidence type="ECO:0000313" key="3">
    <source>
        <dbReference type="Proteomes" id="UP000067243"/>
    </source>
</evidence>
<dbReference type="Proteomes" id="UP000067243">
    <property type="component" value="Chromosome"/>
</dbReference>
<dbReference type="KEGG" id="stur:STURON_00529"/>
<feature type="chain" id="PRO_5009779611" description="MOLPALP family lipoprotein" evidence="1">
    <location>
        <begin position="23"/>
        <end position="724"/>
    </location>
</feature>
<keyword evidence="3" id="KW-1185">Reference proteome</keyword>
<dbReference type="PROSITE" id="PS51257">
    <property type="entry name" value="PROKAR_LIPOPROTEIN"/>
    <property type="match status" value="1"/>
</dbReference>
<organism evidence="2 3">
    <name type="scientific">Spiroplasma turonicum</name>
    <dbReference type="NCBI Taxonomy" id="216946"/>
    <lineage>
        <taxon>Bacteria</taxon>
        <taxon>Bacillati</taxon>
        <taxon>Mycoplasmatota</taxon>
        <taxon>Mollicutes</taxon>
        <taxon>Entomoplasmatales</taxon>
        <taxon>Spiroplasmataceae</taxon>
        <taxon>Spiroplasma</taxon>
    </lineage>
</organism>
<dbReference type="InterPro" id="IPR054816">
    <property type="entry name" value="Lipoprotein_mollicutes-type_CS"/>
</dbReference>
<reference evidence="2 3" key="1">
    <citation type="journal article" date="2015" name="Genome Announc.">
        <title>Complete Genome Sequence of Spiroplasma turonicum Strain Tab4cT, a Parasite of a Horse Fly, Haematopota sp. (Diptera: Tabanidae).</title>
        <authorList>
            <person name="Davis R.E."/>
            <person name="Shao J."/>
            <person name="Zhao Y."/>
            <person name="Gasparich G.E."/>
            <person name="Gaynor B.J."/>
            <person name="Donofrio N."/>
        </authorList>
    </citation>
    <scope>NUCLEOTIDE SEQUENCE [LARGE SCALE GENOMIC DNA]</scope>
    <source>
        <strain evidence="2 3">Tab4c</strain>
    </source>
</reference>
<accession>A0A0K1P680</accession>
<evidence type="ECO:0000256" key="1">
    <source>
        <dbReference type="SAM" id="SignalP"/>
    </source>
</evidence>
<evidence type="ECO:0008006" key="4">
    <source>
        <dbReference type="Google" id="ProtNLM"/>
    </source>
</evidence>
<proteinExistence type="predicted"/>
<dbReference type="AlphaFoldDB" id="A0A0K1P680"/>
<dbReference type="PATRIC" id="fig|216946.3.peg.531"/>
<sequence>MKKLISLLGVISITASSISVVTACGNNEQNSFNNSQDQNNVSKLMTQYAKALYLNQNEINTDTNDSQGLGSLHYSSSYIMNDFVKDNYISNLGLDSFEGVETSDYTRYSDISEKYFKNSVELVDEQTNVDSSIYQEGVVAPEISGTMGTITSLVQSLPLILNNLSSPEKFISLMGILSKKLEELISPNLLKTLGKVLNNDVLKDFENAFSINSLKDDKNEFFNYEDTLNAGIIALSNSLDKLINKDSSDETLTYNNSDNINLNIKSASKKVANNLNQLIKGEKKLSFDILTDVSVVPGILYFLRNLLVYINTIKIDMDKVDEIKLFTISEIDEIRTKKLDENSNQLDIKNIVNILYVITNDEKEKGSTVLKNIIGILLATPGDEKPDDSTGTLISSPYNGKKNGLINIISEFAIKLLGSEYLEGKILSMEYIIYIDQFVRSFINWGIGYKSSEGTLTNNFSLVLSFLNEKDILNNFDGFIKDFIINIGKNDWDEYFKNPGKWIDYLYDNNNEKLNLSIKKMLSEPIENLLNSSLFSSNDEVVKIFDNKKDLGLGFLMSESVKKIINTIYKTITLKENENLNYVIKFDSFANLFNSLYKNDALQNALSDIDNFMNNLGLNKDNTIAKDSPLDRIQTILNENLGWLSGIISIINNMISEYNKRLSNTKKVANSIFLNLDVSIKSNSLNDFEYVVKNKLTNIENTFKIKLRYAGNYLKVDELYKLDK</sequence>
<gene>
    <name evidence="2" type="ORF">STURON_00529</name>
</gene>
<feature type="signal peptide" evidence="1">
    <location>
        <begin position="1"/>
        <end position="22"/>
    </location>
</feature>
<evidence type="ECO:0000313" key="2">
    <source>
        <dbReference type="EMBL" id="AKU79775.1"/>
    </source>
</evidence>
<dbReference type="EMBL" id="CP012328">
    <property type="protein sequence ID" value="AKU79775.1"/>
    <property type="molecule type" value="Genomic_DNA"/>
</dbReference>
<dbReference type="NCBIfam" id="NF045726">
    <property type="entry name" value="XXplasma_LP"/>
    <property type="match status" value="1"/>
</dbReference>
<dbReference type="RefSeq" id="WP_075048366.1">
    <property type="nucleotide sequence ID" value="NZ_CP012328.1"/>
</dbReference>
<keyword evidence="1" id="KW-0732">Signal</keyword>
<dbReference type="OrthoDB" id="387392at2"/>
<name>A0A0K1P680_9MOLU</name>
<protein>
    <recommendedName>
        <fullName evidence="4">MOLPALP family lipoprotein</fullName>
    </recommendedName>
</protein>